<dbReference type="PANTHER" id="PTHR10579:SF43">
    <property type="entry name" value="ZINC FINGER (C3HC4-TYPE RING FINGER) FAMILY PROTEIN"/>
    <property type="match status" value="1"/>
</dbReference>
<evidence type="ECO:0000313" key="4">
    <source>
        <dbReference type="Proteomes" id="UP000194841"/>
    </source>
</evidence>
<dbReference type="InterPro" id="IPR051266">
    <property type="entry name" value="CLCR"/>
</dbReference>
<dbReference type="AlphaFoldDB" id="A0A244CTW1"/>
<sequence>MPFSPTRIAMALLLTLVSGCNRSIEPTQVETESSENKTQVAKPATDPTHVQEQTEQSADLAIQRLEYRHALDGQLLAPTLVAPAPNTLQTRKRVGALHPPMPIPIHPGPVLPKLIMPPILTYPTDQENYLPSSSNPVQQVSTAPVSTFSIDVDTGSYSNSRRMLKMGQLPPSDAVREEAFINYFDYQYRAPTSTDVPFNVHSEIAPAPWDHHRQLLKIGIKGFEVDKAQLKAANLVFLLDVSGSMNAPDKLPLLKKSLTMLTKQLGRDDSVAIVVYAGAAGMVLDATAGNDHLAIINALDKLSAGGSTNGGQGIELAYQIAQKQFIQGGINRVILATDGDFNVGMQSIDKLKQLVAAKRKTGIALTTLGFGQGNYNDGLMEQLANIGNGQHAYIDTIQEARKVLVDELSSSMQIIAKDVKIQVEFNPKWVAEYRLIGYQNRLLAAEDFNNDQVDAAELGAGHTVTALYEITLANSTAKQIDDLRYQASAPKATEPKTTEHDETELAFVKLRYKQPDTDQSLMVQQAISASSRIDTLESASQDFQFAAAVAGFAQLLKGAKYTGQWQYQACIELAQANKGADPFGYRSEFIQLVQNAATLQ</sequence>
<dbReference type="Pfam" id="PF12450">
    <property type="entry name" value="vWF_A"/>
    <property type="match status" value="1"/>
</dbReference>
<dbReference type="Proteomes" id="UP000194841">
    <property type="component" value="Unassembled WGS sequence"/>
</dbReference>
<feature type="compositionally biased region" description="Polar residues" evidence="1">
    <location>
        <begin position="27"/>
        <end position="39"/>
    </location>
</feature>
<dbReference type="CDD" id="cd01465">
    <property type="entry name" value="vWA_subgroup"/>
    <property type="match status" value="1"/>
</dbReference>
<accession>A0A244CTW1</accession>
<protein>
    <recommendedName>
        <fullName evidence="2">VWFA domain-containing protein</fullName>
    </recommendedName>
</protein>
<dbReference type="PROSITE" id="PS50234">
    <property type="entry name" value="VWFA"/>
    <property type="match status" value="1"/>
</dbReference>
<proteinExistence type="predicted"/>
<name>A0A244CTW1_PSEDV</name>
<feature type="domain" description="VWFA" evidence="2">
    <location>
        <begin position="234"/>
        <end position="412"/>
    </location>
</feature>
<dbReference type="PROSITE" id="PS51257">
    <property type="entry name" value="PROKAR_LIPOPROTEIN"/>
    <property type="match status" value="1"/>
</dbReference>
<comment type="caution">
    <text evidence="3">The sequence shown here is derived from an EMBL/GenBank/DDBJ whole genome shotgun (WGS) entry which is preliminary data.</text>
</comment>
<dbReference type="InterPro" id="IPR021908">
    <property type="entry name" value="YfbK_C"/>
</dbReference>
<dbReference type="InterPro" id="IPR002035">
    <property type="entry name" value="VWF_A"/>
</dbReference>
<dbReference type="EMBL" id="MWPV01000002">
    <property type="protein sequence ID" value="OUL58669.1"/>
    <property type="molecule type" value="Genomic_DNA"/>
</dbReference>
<evidence type="ECO:0000259" key="2">
    <source>
        <dbReference type="PROSITE" id="PS50234"/>
    </source>
</evidence>
<gene>
    <name evidence="3" type="ORF">B1199_06210</name>
</gene>
<dbReference type="InterPro" id="IPR036465">
    <property type="entry name" value="vWFA_dom_sf"/>
</dbReference>
<dbReference type="Gene3D" id="3.40.50.410">
    <property type="entry name" value="von Willebrand factor, type A domain"/>
    <property type="match status" value="1"/>
</dbReference>
<dbReference type="InterPro" id="IPR022156">
    <property type="entry name" value="Uncharacterised_YfbK_N"/>
</dbReference>
<dbReference type="Pfam" id="PF00092">
    <property type="entry name" value="VWA"/>
    <property type="match status" value="1"/>
</dbReference>
<organism evidence="3 4">
    <name type="scientific">Pseudoalteromonas ulvae</name>
    <dbReference type="NCBI Taxonomy" id="107327"/>
    <lineage>
        <taxon>Bacteria</taxon>
        <taxon>Pseudomonadati</taxon>
        <taxon>Pseudomonadota</taxon>
        <taxon>Gammaproteobacteria</taxon>
        <taxon>Alteromonadales</taxon>
        <taxon>Pseudoalteromonadaceae</taxon>
        <taxon>Pseudoalteromonas</taxon>
    </lineage>
</organism>
<reference evidence="3 4" key="1">
    <citation type="submission" date="2017-02" db="EMBL/GenBank/DDBJ databases">
        <title>Pseudoalteromonas ulvae TC14 Genome.</title>
        <authorList>
            <person name="Molmeret M."/>
        </authorList>
    </citation>
    <scope>NUCLEOTIDE SEQUENCE [LARGE SCALE GENOMIC DNA]</scope>
    <source>
        <strain evidence="3">TC14</strain>
    </source>
</reference>
<keyword evidence="4" id="KW-1185">Reference proteome</keyword>
<dbReference type="PANTHER" id="PTHR10579">
    <property type="entry name" value="CALCIUM-ACTIVATED CHLORIDE CHANNEL REGULATOR"/>
    <property type="match status" value="1"/>
</dbReference>
<dbReference type="SMART" id="SM00327">
    <property type="entry name" value="VWA"/>
    <property type="match status" value="1"/>
</dbReference>
<evidence type="ECO:0000256" key="1">
    <source>
        <dbReference type="SAM" id="MobiDB-lite"/>
    </source>
</evidence>
<dbReference type="SUPFAM" id="SSF53300">
    <property type="entry name" value="vWA-like"/>
    <property type="match status" value="1"/>
</dbReference>
<dbReference type="Pfam" id="PF12034">
    <property type="entry name" value="YfbK_C"/>
    <property type="match status" value="1"/>
</dbReference>
<evidence type="ECO:0000313" key="3">
    <source>
        <dbReference type="EMBL" id="OUL58669.1"/>
    </source>
</evidence>
<feature type="region of interest" description="Disordered" evidence="1">
    <location>
        <begin position="27"/>
        <end position="51"/>
    </location>
</feature>